<keyword evidence="3" id="KW-1185">Reference proteome</keyword>
<sequence length="66" mass="7324">MEDDQEHDEGCEPKNGTTHDSGVADAMASWLQQLQDRARLSPARASVGNEDRFSSDSTGWNARRTM</sequence>
<protein>
    <submittedName>
        <fullName evidence="2">Unnamed protein product</fullName>
    </submittedName>
</protein>
<evidence type="ECO:0000313" key="3">
    <source>
        <dbReference type="Proteomes" id="UP001165121"/>
    </source>
</evidence>
<name>A0A9W6Y7I0_9STRA</name>
<organism evidence="2 3">
    <name type="scientific">Phytophthora fragariaefolia</name>
    <dbReference type="NCBI Taxonomy" id="1490495"/>
    <lineage>
        <taxon>Eukaryota</taxon>
        <taxon>Sar</taxon>
        <taxon>Stramenopiles</taxon>
        <taxon>Oomycota</taxon>
        <taxon>Peronosporomycetes</taxon>
        <taxon>Peronosporales</taxon>
        <taxon>Peronosporaceae</taxon>
        <taxon>Phytophthora</taxon>
    </lineage>
</organism>
<comment type="caution">
    <text evidence="2">The sequence shown here is derived from an EMBL/GenBank/DDBJ whole genome shotgun (WGS) entry which is preliminary data.</text>
</comment>
<dbReference type="AlphaFoldDB" id="A0A9W6Y7I0"/>
<accession>A0A9W6Y7I0</accession>
<dbReference type="EMBL" id="BSXT01003654">
    <property type="protein sequence ID" value="GMF55100.1"/>
    <property type="molecule type" value="Genomic_DNA"/>
</dbReference>
<gene>
    <name evidence="2" type="ORF">Pfra01_002312100</name>
</gene>
<feature type="region of interest" description="Disordered" evidence="1">
    <location>
        <begin position="1"/>
        <end position="66"/>
    </location>
</feature>
<reference evidence="2" key="1">
    <citation type="submission" date="2023-04" db="EMBL/GenBank/DDBJ databases">
        <title>Phytophthora fragariaefolia NBRC 109709.</title>
        <authorList>
            <person name="Ichikawa N."/>
            <person name="Sato H."/>
            <person name="Tonouchi N."/>
        </authorList>
    </citation>
    <scope>NUCLEOTIDE SEQUENCE</scope>
    <source>
        <strain evidence="2">NBRC 109709</strain>
    </source>
</reference>
<proteinExistence type="predicted"/>
<dbReference type="Proteomes" id="UP001165121">
    <property type="component" value="Unassembled WGS sequence"/>
</dbReference>
<evidence type="ECO:0000256" key="1">
    <source>
        <dbReference type="SAM" id="MobiDB-lite"/>
    </source>
</evidence>
<evidence type="ECO:0000313" key="2">
    <source>
        <dbReference type="EMBL" id="GMF55100.1"/>
    </source>
</evidence>